<dbReference type="AlphaFoldDB" id="A0A1D6L5P5"/>
<reference evidence="1" key="1">
    <citation type="submission" date="2015-12" db="EMBL/GenBank/DDBJ databases">
        <title>Update maize B73 reference genome by single molecule sequencing technologies.</title>
        <authorList>
            <consortium name="Maize Genome Sequencing Project"/>
            <person name="Ware D."/>
        </authorList>
    </citation>
    <scope>NUCLEOTIDE SEQUENCE [LARGE SCALE GENOMIC DNA]</scope>
    <source>
        <tissue evidence="1">Seedling</tissue>
    </source>
</reference>
<organism evidence="1">
    <name type="scientific">Zea mays</name>
    <name type="common">Maize</name>
    <dbReference type="NCBI Taxonomy" id="4577"/>
    <lineage>
        <taxon>Eukaryota</taxon>
        <taxon>Viridiplantae</taxon>
        <taxon>Streptophyta</taxon>
        <taxon>Embryophyta</taxon>
        <taxon>Tracheophyta</taxon>
        <taxon>Spermatophyta</taxon>
        <taxon>Magnoliopsida</taxon>
        <taxon>Liliopsida</taxon>
        <taxon>Poales</taxon>
        <taxon>Poaceae</taxon>
        <taxon>PACMAD clade</taxon>
        <taxon>Panicoideae</taxon>
        <taxon>Andropogonodae</taxon>
        <taxon>Andropogoneae</taxon>
        <taxon>Tripsacinae</taxon>
        <taxon>Zea</taxon>
    </lineage>
</organism>
<dbReference type="PANTHER" id="PTHR33167">
    <property type="entry name" value="TRANSCRIPTION FACTOR, PUTATIVE (DUF863)-RELATED"/>
    <property type="match status" value="1"/>
</dbReference>
<dbReference type="PANTHER" id="PTHR33167:SF69">
    <property type="entry name" value="EXPRESSED PROTEIN"/>
    <property type="match status" value="1"/>
</dbReference>
<protein>
    <submittedName>
        <fullName evidence="1">Uncharacterized protein</fullName>
    </submittedName>
</protein>
<dbReference type="ExpressionAtlas" id="A0A1D6L5P5">
    <property type="expression patterns" value="baseline and differential"/>
</dbReference>
<dbReference type="EMBL" id="CM007647">
    <property type="protein sequence ID" value="ONM09627.1"/>
    <property type="molecule type" value="Genomic_DNA"/>
</dbReference>
<evidence type="ECO:0000313" key="1">
    <source>
        <dbReference type="EMBL" id="ONM09627.1"/>
    </source>
</evidence>
<accession>A0A1D6L5P5</accession>
<proteinExistence type="predicted"/>
<sequence length="210" mass="23995">MFCISHCSVAFLSQLHLHSTHLLFEFTSLQIEKDRVRSTTLTMPMERAFRHCDKDTLKVAMLKHEETFRQQVHELHRLYRIQKLLMRDLKRGLKSQRNLSTSPNGSCTDLSLDVAAPVVEYVRSAARRITRGGRRPGWKWCRWRTASGCSRRRRCCSTGSASRWHDAMRGSKSTHCMCSLVAACSVRALTCYCSSVECFSACSGLVMDQV</sequence>
<name>A0A1D6L5P5_MAIZE</name>
<gene>
    <name evidence="1" type="ORF">ZEAMMB73_Zm00001d034126</name>
</gene>